<feature type="binding site" evidence="6">
    <location>
        <position position="100"/>
    </location>
    <ligand>
        <name>FMN</name>
        <dbReference type="ChEBI" id="CHEBI:58210"/>
    </ligand>
</feature>
<dbReference type="AlphaFoldDB" id="A0A2W7HYD5"/>
<proteinExistence type="inferred from homology"/>
<evidence type="ECO:0000313" key="9">
    <source>
        <dbReference type="Proteomes" id="UP000249688"/>
    </source>
</evidence>
<dbReference type="GO" id="GO:0016705">
    <property type="term" value="F:oxidoreductase activity, acting on paired donors, with incorporation or reduction of molecular oxygen"/>
    <property type="evidence" value="ECO:0007669"/>
    <property type="project" value="InterPro"/>
</dbReference>
<sequence>MRRQMILGLPIHALGYHQGCWRLPEVPADGTLDFRHAADCARIAERGKFDFLFLADSAAVRNLDDPAVARDREHEQVKNEPLALLCALAMVTERIGLVATASTTYNEPFNLARSLATLDHISGGRAGWNLVTGFSGDEARNYGFDAVPGSDLRHERAREFVDVTNGLFDSWDNGAFPRDRETGIYFDRAKMHFLEHRGKHFKVRGPLDVATPPQRHLPIITAGYSDQANEFTAEIADAVYAAAPNLDVGRAYYAAVKGRLAKYGRAPDSLKVLAGIMPFVGRTRQEAQDKFEQLQSLIQPEVGLGMLRLHNFPDLRGHDLDGPMPEVELSRGRYDMFSDALLEKVRRENLTIRQTYEVVAGGFWHLGKVGTAADIADTMEEWFSTGAADGFNIQAPYLPGSAADFVELVVPELQRRGLFRTEYETPMLRDRLGLPPAVSRYDASRLRQAGE</sequence>
<dbReference type="InterPro" id="IPR051260">
    <property type="entry name" value="Diverse_substr_monoxygenases"/>
</dbReference>
<dbReference type="SUPFAM" id="SSF51679">
    <property type="entry name" value="Bacterial luciferase-like"/>
    <property type="match status" value="1"/>
</dbReference>
<feature type="binding site" evidence="6">
    <location>
        <position position="56"/>
    </location>
    <ligand>
        <name>FMN</name>
        <dbReference type="ChEBI" id="CHEBI:58210"/>
    </ligand>
</feature>
<gene>
    <name evidence="8" type="ORF">C8P66_14312</name>
</gene>
<comment type="similarity">
    <text evidence="5">Belongs to the NtaA/SnaA/DszA monooxygenase family.</text>
</comment>
<dbReference type="NCBIfam" id="TIGR03860">
    <property type="entry name" value="FMN_nitrolo"/>
    <property type="match status" value="1"/>
</dbReference>
<dbReference type="InterPro" id="IPR016215">
    <property type="entry name" value="NTA_MOA"/>
</dbReference>
<keyword evidence="2 6" id="KW-0288">FMN</keyword>
<dbReference type="GO" id="GO:0004497">
    <property type="term" value="F:monooxygenase activity"/>
    <property type="evidence" value="ECO:0007669"/>
    <property type="project" value="UniProtKB-KW"/>
</dbReference>
<dbReference type="InterPro" id="IPR036661">
    <property type="entry name" value="Luciferase-like_sf"/>
</dbReference>
<evidence type="ECO:0000256" key="3">
    <source>
        <dbReference type="ARBA" id="ARBA00023002"/>
    </source>
</evidence>
<evidence type="ECO:0000259" key="7">
    <source>
        <dbReference type="Pfam" id="PF00296"/>
    </source>
</evidence>
<protein>
    <submittedName>
        <fullName evidence="8">FMN-dependent oxidoreductase (Nitrilotriacetate monooxygenase family)</fullName>
    </submittedName>
</protein>
<evidence type="ECO:0000313" key="8">
    <source>
        <dbReference type="EMBL" id="PZW37688.1"/>
    </source>
</evidence>
<evidence type="ECO:0000256" key="2">
    <source>
        <dbReference type="ARBA" id="ARBA00022643"/>
    </source>
</evidence>
<feature type="binding site" evidence="6">
    <location>
        <position position="225"/>
    </location>
    <ligand>
        <name>FMN</name>
        <dbReference type="ChEBI" id="CHEBI:58210"/>
    </ligand>
</feature>
<dbReference type="OrthoDB" id="6752030at2"/>
<organism evidence="8 9">
    <name type="scientific">Humitalea rosea</name>
    <dbReference type="NCBI Taxonomy" id="990373"/>
    <lineage>
        <taxon>Bacteria</taxon>
        <taxon>Pseudomonadati</taxon>
        <taxon>Pseudomonadota</taxon>
        <taxon>Alphaproteobacteria</taxon>
        <taxon>Acetobacterales</taxon>
        <taxon>Roseomonadaceae</taxon>
        <taxon>Humitalea</taxon>
    </lineage>
</organism>
<dbReference type="CDD" id="cd01095">
    <property type="entry name" value="Nitrilotriacetate_monoxgenase"/>
    <property type="match status" value="1"/>
</dbReference>
<keyword evidence="3" id="KW-0560">Oxidoreductase</keyword>
<dbReference type="EMBL" id="QKYU01000043">
    <property type="protein sequence ID" value="PZW37688.1"/>
    <property type="molecule type" value="Genomic_DNA"/>
</dbReference>
<dbReference type="PANTHER" id="PTHR30011">
    <property type="entry name" value="ALKANESULFONATE MONOOXYGENASE-RELATED"/>
    <property type="match status" value="1"/>
</dbReference>
<evidence type="ECO:0000256" key="1">
    <source>
        <dbReference type="ARBA" id="ARBA00022630"/>
    </source>
</evidence>
<dbReference type="Gene3D" id="3.20.20.30">
    <property type="entry name" value="Luciferase-like domain"/>
    <property type="match status" value="1"/>
</dbReference>
<dbReference type="Pfam" id="PF00296">
    <property type="entry name" value="Bac_luciferase"/>
    <property type="match status" value="1"/>
</dbReference>
<keyword evidence="1 6" id="KW-0285">Flavoprotein</keyword>
<name>A0A2W7HYD5_9PROT</name>
<keyword evidence="9" id="KW-1185">Reference proteome</keyword>
<dbReference type="PIRSF" id="PIRSF000337">
    <property type="entry name" value="NTA_MOA"/>
    <property type="match status" value="1"/>
</dbReference>
<evidence type="ECO:0000256" key="4">
    <source>
        <dbReference type="ARBA" id="ARBA00023033"/>
    </source>
</evidence>
<evidence type="ECO:0000256" key="5">
    <source>
        <dbReference type="ARBA" id="ARBA00033748"/>
    </source>
</evidence>
<keyword evidence="4 8" id="KW-0503">Monooxygenase</keyword>
<dbReference type="PANTHER" id="PTHR30011:SF16">
    <property type="entry name" value="C2H2 FINGER DOMAIN TRANSCRIPTION FACTOR (EUROFUNG)-RELATED"/>
    <property type="match status" value="1"/>
</dbReference>
<reference evidence="8 9" key="1">
    <citation type="submission" date="2018-06" db="EMBL/GenBank/DDBJ databases">
        <title>Genomic Encyclopedia of Archaeal and Bacterial Type Strains, Phase II (KMG-II): from individual species to whole genera.</title>
        <authorList>
            <person name="Goeker M."/>
        </authorList>
    </citation>
    <scope>NUCLEOTIDE SEQUENCE [LARGE SCALE GENOMIC DNA]</scope>
    <source>
        <strain evidence="8 9">DSM 24525</strain>
    </source>
</reference>
<evidence type="ECO:0000256" key="6">
    <source>
        <dbReference type="PIRSR" id="PIRSR000337-1"/>
    </source>
</evidence>
<accession>A0A2W7HYD5</accession>
<feature type="domain" description="Luciferase-like" evidence="7">
    <location>
        <begin position="26"/>
        <end position="387"/>
    </location>
</feature>
<dbReference type="InterPro" id="IPR011251">
    <property type="entry name" value="Luciferase-like_dom"/>
</dbReference>
<comment type="caution">
    <text evidence="8">The sequence shown here is derived from an EMBL/GenBank/DDBJ whole genome shotgun (WGS) entry which is preliminary data.</text>
</comment>
<dbReference type="Proteomes" id="UP000249688">
    <property type="component" value="Unassembled WGS sequence"/>
</dbReference>